<protein>
    <submittedName>
        <fullName evidence="1">Uncharacterized protein</fullName>
    </submittedName>
</protein>
<keyword evidence="2" id="KW-1185">Reference proteome</keyword>
<comment type="caution">
    <text evidence="1">The sequence shown here is derived from an EMBL/GenBank/DDBJ whole genome shotgun (WGS) entry which is preliminary data.</text>
</comment>
<dbReference type="AlphaFoldDB" id="A0A4Q2RF51"/>
<gene>
    <name evidence="1" type="ORF">D3272_10865</name>
</gene>
<dbReference type="Proteomes" id="UP000289411">
    <property type="component" value="Unassembled WGS sequence"/>
</dbReference>
<organism evidence="1 2">
    <name type="scientific">Lichenibacterium ramalinae</name>
    <dbReference type="NCBI Taxonomy" id="2316527"/>
    <lineage>
        <taxon>Bacteria</taxon>
        <taxon>Pseudomonadati</taxon>
        <taxon>Pseudomonadota</taxon>
        <taxon>Alphaproteobacteria</taxon>
        <taxon>Hyphomicrobiales</taxon>
        <taxon>Lichenihabitantaceae</taxon>
        <taxon>Lichenibacterium</taxon>
    </lineage>
</organism>
<dbReference type="EMBL" id="QYBC01000008">
    <property type="protein sequence ID" value="RYB04966.1"/>
    <property type="molecule type" value="Genomic_DNA"/>
</dbReference>
<reference evidence="1 2" key="2">
    <citation type="submission" date="2019-02" db="EMBL/GenBank/DDBJ databases">
        <title>'Lichenibacterium ramalinii' gen. nov. sp. nov., 'Lichenibacterium minor' gen. nov. sp. nov.</title>
        <authorList>
            <person name="Pankratov T."/>
        </authorList>
    </citation>
    <scope>NUCLEOTIDE SEQUENCE [LARGE SCALE GENOMIC DNA]</scope>
    <source>
        <strain evidence="1 2">RmlP001</strain>
    </source>
</reference>
<name>A0A4Q2RF51_9HYPH</name>
<sequence>MNARPPVTPPSASGPPTDEQLCDYIADMCGELRHLARRPQFRTISYLLDMARVEAERMAKALRSGA</sequence>
<dbReference type="RefSeq" id="WP_129219201.1">
    <property type="nucleotide sequence ID" value="NZ_QYBC01000008.1"/>
</dbReference>
<dbReference type="OrthoDB" id="8456023at2"/>
<evidence type="ECO:0000313" key="1">
    <source>
        <dbReference type="EMBL" id="RYB04966.1"/>
    </source>
</evidence>
<accession>A0A4Q2RF51</accession>
<evidence type="ECO:0000313" key="2">
    <source>
        <dbReference type="Proteomes" id="UP000289411"/>
    </source>
</evidence>
<reference evidence="1 2" key="1">
    <citation type="submission" date="2018-09" db="EMBL/GenBank/DDBJ databases">
        <authorList>
            <person name="Grouzdev D.S."/>
            <person name="Krutkina M.S."/>
        </authorList>
    </citation>
    <scope>NUCLEOTIDE SEQUENCE [LARGE SCALE GENOMIC DNA]</scope>
    <source>
        <strain evidence="1 2">RmlP001</strain>
    </source>
</reference>
<proteinExistence type="predicted"/>